<protein>
    <submittedName>
        <fullName evidence="1">Uncharacterized protein</fullName>
    </submittedName>
</protein>
<reference evidence="1 2" key="1">
    <citation type="journal article" date="2019" name="Nat. Ecol. Evol.">
        <title>Megaphylogeny resolves global patterns of mushroom evolution.</title>
        <authorList>
            <person name="Varga T."/>
            <person name="Krizsan K."/>
            <person name="Foldi C."/>
            <person name="Dima B."/>
            <person name="Sanchez-Garcia M."/>
            <person name="Sanchez-Ramirez S."/>
            <person name="Szollosi G.J."/>
            <person name="Szarkandi J.G."/>
            <person name="Papp V."/>
            <person name="Albert L."/>
            <person name="Andreopoulos W."/>
            <person name="Angelini C."/>
            <person name="Antonin V."/>
            <person name="Barry K.W."/>
            <person name="Bougher N.L."/>
            <person name="Buchanan P."/>
            <person name="Buyck B."/>
            <person name="Bense V."/>
            <person name="Catcheside P."/>
            <person name="Chovatia M."/>
            <person name="Cooper J."/>
            <person name="Damon W."/>
            <person name="Desjardin D."/>
            <person name="Finy P."/>
            <person name="Geml J."/>
            <person name="Haridas S."/>
            <person name="Hughes K."/>
            <person name="Justo A."/>
            <person name="Karasinski D."/>
            <person name="Kautmanova I."/>
            <person name="Kiss B."/>
            <person name="Kocsube S."/>
            <person name="Kotiranta H."/>
            <person name="LaButti K.M."/>
            <person name="Lechner B.E."/>
            <person name="Liimatainen K."/>
            <person name="Lipzen A."/>
            <person name="Lukacs Z."/>
            <person name="Mihaltcheva S."/>
            <person name="Morgado L.N."/>
            <person name="Niskanen T."/>
            <person name="Noordeloos M.E."/>
            <person name="Ohm R.A."/>
            <person name="Ortiz-Santana B."/>
            <person name="Ovrebo C."/>
            <person name="Racz N."/>
            <person name="Riley R."/>
            <person name="Savchenko A."/>
            <person name="Shiryaev A."/>
            <person name="Soop K."/>
            <person name="Spirin V."/>
            <person name="Szebenyi C."/>
            <person name="Tomsovsky M."/>
            <person name="Tulloss R.E."/>
            <person name="Uehling J."/>
            <person name="Grigoriev I.V."/>
            <person name="Vagvolgyi C."/>
            <person name="Papp T."/>
            <person name="Martin F.M."/>
            <person name="Miettinen O."/>
            <person name="Hibbett D.S."/>
            <person name="Nagy L.G."/>
        </authorList>
    </citation>
    <scope>NUCLEOTIDE SEQUENCE [LARGE SCALE GENOMIC DNA]</scope>
    <source>
        <strain evidence="1 2">HHB13444</strain>
    </source>
</reference>
<evidence type="ECO:0000313" key="2">
    <source>
        <dbReference type="Proteomes" id="UP000308197"/>
    </source>
</evidence>
<organism evidence="1 2">
    <name type="scientific">Polyporus arcularius HHB13444</name>
    <dbReference type="NCBI Taxonomy" id="1314778"/>
    <lineage>
        <taxon>Eukaryota</taxon>
        <taxon>Fungi</taxon>
        <taxon>Dikarya</taxon>
        <taxon>Basidiomycota</taxon>
        <taxon>Agaricomycotina</taxon>
        <taxon>Agaricomycetes</taxon>
        <taxon>Polyporales</taxon>
        <taxon>Polyporaceae</taxon>
        <taxon>Polyporus</taxon>
    </lineage>
</organism>
<dbReference type="Proteomes" id="UP000308197">
    <property type="component" value="Unassembled WGS sequence"/>
</dbReference>
<evidence type="ECO:0000313" key="1">
    <source>
        <dbReference type="EMBL" id="TFK86264.1"/>
    </source>
</evidence>
<keyword evidence="2" id="KW-1185">Reference proteome</keyword>
<proteinExistence type="predicted"/>
<dbReference type="InParanoid" id="A0A5C3P9C6"/>
<name>A0A5C3P9C6_9APHY</name>
<accession>A0A5C3P9C6</accession>
<dbReference type="AlphaFoldDB" id="A0A5C3P9C6"/>
<gene>
    <name evidence="1" type="ORF">K466DRAFT_157395</name>
</gene>
<sequence length="104" mass="11632">MCSIGVCSRRESQQIEIPFCVCTRPIYPSPSPRSLQTLPPVPDLSLPFPPPSTPITSLPLPRLAPRNRARTRWLCLPPAINHLLPPIPKTHHNSVILQTFFPPL</sequence>
<dbReference type="EMBL" id="ML211207">
    <property type="protein sequence ID" value="TFK86264.1"/>
    <property type="molecule type" value="Genomic_DNA"/>
</dbReference>